<keyword evidence="1" id="KW-0175">Coiled coil</keyword>
<feature type="compositionally biased region" description="Basic and acidic residues" evidence="2">
    <location>
        <begin position="645"/>
        <end position="666"/>
    </location>
</feature>
<dbReference type="AlphaFoldDB" id="A0AA36CMC3"/>
<feature type="coiled-coil region" evidence="1">
    <location>
        <begin position="233"/>
        <end position="288"/>
    </location>
</feature>
<evidence type="ECO:0000313" key="4">
    <source>
        <dbReference type="Proteomes" id="UP001177023"/>
    </source>
</evidence>
<dbReference type="EMBL" id="CATQJA010002581">
    <property type="protein sequence ID" value="CAJ0571732.1"/>
    <property type="molecule type" value="Genomic_DNA"/>
</dbReference>
<feature type="compositionally biased region" description="Basic and acidic residues" evidence="2">
    <location>
        <begin position="615"/>
        <end position="638"/>
    </location>
</feature>
<sequence>MSKDGYLREIMNRYESEEDEFMRELEQMSHSIREDEASVLSKRKRNSVLCERDDSESDVPQDPQPILSVLCSLVDEIGTLRKENRRLKTRLALPPPRMDPLTASSISTDFSYDGRRDFSKKPPIVQPEMTDSDVEDTAFDEKRKEVISSVSDLLHPPRVVTRRKRKDSRDADEIAREERQRRIKNRQSARFAAEESEEDSNSMANKRKSTSYLTTGYDKDRFENENVLRVDRETRLRHERDSLSAEIAELKTRNERLVEQLREKSGLFSRQQDRLAESEQECDVLRRKCHFNESLDRLSLRERFTHSQMGLFGKVEDRLREFESNLQQSRAEIASQDQMAKRAVVSDQAAYRSMVEQVERVQRENLRLTQKCLKDAHIEDGALARKLSLLPSYDALSASSDRRCTTSPGELSRAELDLIAAQSSLLITHTQAKRELHFLLPFKLQGSRLENLRRQNRKQAQSAPTFESERALEHEFLNLFGYAQSLAHIADRPDPSPKSRDHGAAVVTRHDTACREHPQPPCLRQRQRAHERLSQREREGQRRPISLVELEERRQRIVDEQRRSILVKAPEKRQEAVLSLQDVSSPPRSPLATPLSIRRRTLVNSGRPPDSPIIGERKERRLEKQRSIDVEVLRRSELRQQSTEKPPDPRPINERKPERKIERVPSDRAPNTTQNKDDLKDDALVAYRPSSRLQRSAPVSRIRPPHATFRPKAPDSALHATGMPTPRPKARTLEYPSALRHPSPPCAPVIPAHLSGSLSPTQSASRLPKPEKRSWIERLKQMKK</sequence>
<feature type="compositionally biased region" description="Basic and acidic residues" evidence="2">
    <location>
        <begin position="768"/>
        <end position="784"/>
    </location>
</feature>
<name>A0AA36CMC3_9BILA</name>
<proteinExistence type="predicted"/>
<feature type="compositionally biased region" description="Basic and acidic residues" evidence="2">
    <location>
        <begin position="167"/>
        <end position="180"/>
    </location>
</feature>
<comment type="caution">
    <text evidence="3">The sequence shown here is derived from an EMBL/GenBank/DDBJ whole genome shotgun (WGS) entry which is preliminary data.</text>
</comment>
<feature type="region of interest" description="Disordered" evidence="2">
    <location>
        <begin position="572"/>
        <end position="784"/>
    </location>
</feature>
<keyword evidence="4" id="KW-1185">Reference proteome</keyword>
<feature type="non-terminal residue" evidence="3">
    <location>
        <position position="784"/>
    </location>
</feature>
<dbReference type="Proteomes" id="UP001177023">
    <property type="component" value="Unassembled WGS sequence"/>
</dbReference>
<feature type="coiled-coil region" evidence="1">
    <location>
        <begin position="312"/>
        <end position="371"/>
    </location>
</feature>
<evidence type="ECO:0000256" key="2">
    <source>
        <dbReference type="SAM" id="MobiDB-lite"/>
    </source>
</evidence>
<feature type="region of interest" description="Disordered" evidence="2">
    <location>
        <begin position="32"/>
        <end position="63"/>
    </location>
</feature>
<accession>A0AA36CMC3</accession>
<reference evidence="3" key="1">
    <citation type="submission" date="2023-06" db="EMBL/GenBank/DDBJ databases">
        <authorList>
            <person name="Delattre M."/>
        </authorList>
    </citation>
    <scope>NUCLEOTIDE SEQUENCE</scope>
    <source>
        <strain evidence="3">AF72</strain>
    </source>
</reference>
<evidence type="ECO:0000256" key="1">
    <source>
        <dbReference type="SAM" id="Coils"/>
    </source>
</evidence>
<feature type="region of interest" description="Disordered" evidence="2">
    <location>
        <begin position="113"/>
        <end position="135"/>
    </location>
</feature>
<organism evidence="3 4">
    <name type="scientific">Mesorhabditis spiculigera</name>
    <dbReference type="NCBI Taxonomy" id="96644"/>
    <lineage>
        <taxon>Eukaryota</taxon>
        <taxon>Metazoa</taxon>
        <taxon>Ecdysozoa</taxon>
        <taxon>Nematoda</taxon>
        <taxon>Chromadorea</taxon>
        <taxon>Rhabditida</taxon>
        <taxon>Rhabditina</taxon>
        <taxon>Rhabditomorpha</taxon>
        <taxon>Rhabditoidea</taxon>
        <taxon>Rhabditidae</taxon>
        <taxon>Mesorhabditinae</taxon>
        <taxon>Mesorhabditis</taxon>
    </lineage>
</organism>
<gene>
    <name evidence="3" type="ORF">MSPICULIGERA_LOCUS10132</name>
</gene>
<feature type="compositionally biased region" description="Basic and acidic residues" evidence="2">
    <location>
        <begin position="528"/>
        <end position="541"/>
    </location>
</feature>
<evidence type="ECO:0000313" key="3">
    <source>
        <dbReference type="EMBL" id="CAJ0571732.1"/>
    </source>
</evidence>
<protein>
    <submittedName>
        <fullName evidence="3">Uncharacterized protein</fullName>
    </submittedName>
</protein>
<feature type="region of interest" description="Disordered" evidence="2">
    <location>
        <begin position="157"/>
        <end position="212"/>
    </location>
</feature>
<feature type="region of interest" description="Disordered" evidence="2">
    <location>
        <begin position="511"/>
        <end position="541"/>
    </location>
</feature>
<feature type="compositionally biased region" description="Polar residues" evidence="2">
    <location>
        <begin position="756"/>
        <end position="765"/>
    </location>
</feature>